<dbReference type="PATRIC" id="fig|1256908.3.peg.510"/>
<feature type="domain" description="HTH cro/C1-type" evidence="3">
    <location>
        <begin position="42"/>
        <end position="96"/>
    </location>
</feature>
<dbReference type="GO" id="GO:0003677">
    <property type="term" value="F:DNA binding"/>
    <property type="evidence" value="ECO:0007669"/>
    <property type="project" value="UniProtKB-KW"/>
</dbReference>
<evidence type="ECO:0000256" key="2">
    <source>
        <dbReference type="SAM" id="Phobius"/>
    </source>
</evidence>
<evidence type="ECO:0000313" key="4">
    <source>
        <dbReference type="EMBL" id="ERK50738.1"/>
    </source>
</evidence>
<organism evidence="4 5">
    <name type="scientific">Eubacterium ramulus ATCC 29099</name>
    <dbReference type="NCBI Taxonomy" id="1256908"/>
    <lineage>
        <taxon>Bacteria</taxon>
        <taxon>Bacillati</taxon>
        <taxon>Bacillota</taxon>
        <taxon>Clostridia</taxon>
        <taxon>Eubacteriales</taxon>
        <taxon>Eubacteriaceae</taxon>
        <taxon>Eubacterium</taxon>
    </lineage>
</organism>
<keyword evidence="5" id="KW-1185">Reference proteome</keyword>
<evidence type="ECO:0000313" key="5">
    <source>
        <dbReference type="Proteomes" id="UP000016608"/>
    </source>
</evidence>
<dbReference type="HOGENOM" id="CLU_066192_2_1_9"/>
<name>U2RAV3_EUBRA</name>
<protein>
    <submittedName>
        <fullName evidence="4">DNA-binding helix-turn-helix protein</fullName>
    </submittedName>
</protein>
<comment type="caution">
    <text evidence="4">The sequence shown here is derived from an EMBL/GenBank/DDBJ whole genome shotgun (WGS) entry which is preliminary data.</text>
</comment>
<dbReference type="InterPro" id="IPR010982">
    <property type="entry name" value="Lambda_DNA-bd_dom_sf"/>
</dbReference>
<dbReference type="SUPFAM" id="SSF47413">
    <property type="entry name" value="lambda repressor-like DNA-binding domains"/>
    <property type="match status" value="1"/>
</dbReference>
<dbReference type="PANTHER" id="PTHR46558:SF11">
    <property type="entry name" value="HTH-TYPE TRANSCRIPTIONAL REGULATOR XRE"/>
    <property type="match status" value="1"/>
</dbReference>
<reference evidence="4 5" key="1">
    <citation type="submission" date="2013-06" db="EMBL/GenBank/DDBJ databases">
        <authorList>
            <person name="Weinstock G."/>
            <person name="Sodergren E."/>
            <person name="Lobos E.A."/>
            <person name="Fulton L."/>
            <person name="Fulton R."/>
            <person name="Courtney L."/>
            <person name="Fronick C."/>
            <person name="O'Laughlin M."/>
            <person name="Godfrey J."/>
            <person name="Wilson R.M."/>
            <person name="Miner T."/>
            <person name="Farmer C."/>
            <person name="Delehaunty K."/>
            <person name="Cordes M."/>
            <person name="Minx P."/>
            <person name="Tomlinson C."/>
            <person name="Chen J."/>
            <person name="Wollam A."/>
            <person name="Pepin K.H."/>
            <person name="Bhonagiri V."/>
            <person name="Zhang X."/>
            <person name="Warren W."/>
            <person name="Mitreva M."/>
            <person name="Mardis E.R."/>
            <person name="Wilson R.K."/>
        </authorList>
    </citation>
    <scope>NUCLEOTIDE SEQUENCE [LARGE SCALE GENOMIC DNA]</scope>
    <source>
        <strain evidence="4 5">ATCC 29099</strain>
    </source>
</reference>
<accession>U2RAV3</accession>
<dbReference type="AlphaFoldDB" id="U2RAV3"/>
<proteinExistence type="predicted"/>
<feature type="transmembrane region" description="Helical" evidence="2">
    <location>
        <begin position="158"/>
        <end position="178"/>
    </location>
</feature>
<dbReference type="CDD" id="cd00093">
    <property type="entry name" value="HTH_XRE"/>
    <property type="match status" value="1"/>
</dbReference>
<keyword evidence="2" id="KW-1133">Transmembrane helix</keyword>
<evidence type="ECO:0000259" key="3">
    <source>
        <dbReference type="PROSITE" id="PS50943"/>
    </source>
</evidence>
<keyword evidence="2" id="KW-0812">Transmembrane</keyword>
<keyword evidence="2" id="KW-0472">Membrane</keyword>
<evidence type="ECO:0000256" key="1">
    <source>
        <dbReference type="ARBA" id="ARBA00023125"/>
    </source>
</evidence>
<dbReference type="SMART" id="SM00530">
    <property type="entry name" value="HTH_XRE"/>
    <property type="match status" value="1"/>
</dbReference>
<dbReference type="PANTHER" id="PTHR46558">
    <property type="entry name" value="TRACRIPTIONAL REGULATORY PROTEIN-RELATED-RELATED"/>
    <property type="match status" value="1"/>
</dbReference>
<dbReference type="Proteomes" id="UP000016608">
    <property type="component" value="Unassembled WGS sequence"/>
</dbReference>
<keyword evidence="1 4" id="KW-0238">DNA-binding</keyword>
<dbReference type="eggNOG" id="COG1396">
    <property type="taxonomic scope" value="Bacteria"/>
</dbReference>
<dbReference type="PROSITE" id="PS50943">
    <property type="entry name" value="HTH_CROC1"/>
    <property type="match status" value="1"/>
</dbReference>
<dbReference type="Gene3D" id="1.10.260.40">
    <property type="entry name" value="lambda repressor-like DNA-binding domains"/>
    <property type="match status" value="1"/>
</dbReference>
<feature type="transmembrane region" description="Helical" evidence="2">
    <location>
        <begin position="132"/>
        <end position="152"/>
    </location>
</feature>
<dbReference type="EMBL" id="AWVJ01000042">
    <property type="protein sequence ID" value="ERK50738.1"/>
    <property type="molecule type" value="Genomic_DNA"/>
</dbReference>
<feature type="transmembrane region" description="Helical" evidence="2">
    <location>
        <begin position="183"/>
        <end position="200"/>
    </location>
</feature>
<dbReference type="InterPro" id="IPR001387">
    <property type="entry name" value="Cro/C1-type_HTH"/>
</dbReference>
<gene>
    <name evidence="4" type="ORF">HMPREF0373_00559</name>
</gene>
<dbReference type="Pfam" id="PF01381">
    <property type="entry name" value="HTH_3"/>
    <property type="match status" value="1"/>
</dbReference>
<sequence length="255" mass="29241">MYLPFVATLALCRGDFTHFLLSFFLKGGKGNNMDQKKIGLFLKELRKEKELTQSQLAEQLNVSDRTVSRWETGTNLPDLSVLVELADFYDVDIREIIDGERKSENMNVEMKDTLMKAAQYATEDKHMQMKKLTGYILSAFGCFLILSGFTVFPSESGWAAKFAILGAIIVTVGIFQLLKKRKLLKSIIIFIAILFGMIWLDFASVCYIRQAPRFAYSVEYSDETVIYHAPFYSVYKYGRDTLGEYYQVYIGFDNL</sequence>